<proteinExistence type="predicted"/>
<keyword evidence="6" id="KW-1185">Reference proteome</keyword>
<evidence type="ECO:0000259" key="4">
    <source>
        <dbReference type="PROSITE" id="PS51272"/>
    </source>
</evidence>
<dbReference type="RefSeq" id="WP_012158075.1">
    <property type="nucleotide sequence ID" value="NC_009922.1"/>
</dbReference>
<gene>
    <name evidence="5" type="ordered locus">Clos_0194</name>
</gene>
<evidence type="ECO:0000256" key="1">
    <source>
        <dbReference type="ARBA" id="ARBA00022729"/>
    </source>
</evidence>
<reference evidence="6" key="1">
    <citation type="submission" date="2007-10" db="EMBL/GenBank/DDBJ databases">
        <title>Complete genome of Alkaliphilus oremlandii OhILAs.</title>
        <authorList>
            <person name="Copeland A."/>
            <person name="Lucas S."/>
            <person name="Lapidus A."/>
            <person name="Barry K."/>
            <person name="Detter J.C."/>
            <person name="Glavina del Rio T."/>
            <person name="Hammon N."/>
            <person name="Israni S."/>
            <person name="Dalin E."/>
            <person name="Tice H."/>
            <person name="Pitluck S."/>
            <person name="Chain P."/>
            <person name="Malfatti S."/>
            <person name="Shin M."/>
            <person name="Vergez L."/>
            <person name="Schmutz J."/>
            <person name="Larimer F."/>
            <person name="Land M."/>
            <person name="Hauser L."/>
            <person name="Kyrpides N."/>
            <person name="Mikhailova N."/>
            <person name="Stolz J.F."/>
            <person name="Dawson A."/>
            <person name="Fisher E."/>
            <person name="Crable B."/>
            <person name="Perera E."/>
            <person name="Lisak J."/>
            <person name="Ranganathan M."/>
            <person name="Basu P."/>
            <person name="Richardson P."/>
        </authorList>
    </citation>
    <scope>NUCLEOTIDE SEQUENCE [LARGE SCALE GENOMIC DNA]</scope>
    <source>
        <strain evidence="6">OhILAs</strain>
    </source>
</reference>
<dbReference type="InterPro" id="IPR032812">
    <property type="entry name" value="SbsA_Ig"/>
</dbReference>
<dbReference type="Pfam" id="PF00395">
    <property type="entry name" value="SLH"/>
    <property type="match status" value="3"/>
</dbReference>
<dbReference type="InterPro" id="IPR051465">
    <property type="entry name" value="Cell_Envelope_Struct_Comp"/>
</dbReference>
<dbReference type="AlphaFoldDB" id="A8MKU3"/>
<dbReference type="STRING" id="350688.Clos_0194"/>
<accession>A8MKU3</accession>
<keyword evidence="2" id="KW-0677">Repeat</keyword>
<evidence type="ECO:0000313" key="5">
    <source>
        <dbReference type="EMBL" id="ABW17760.1"/>
    </source>
</evidence>
<dbReference type="HOGENOM" id="CLU_815450_0_0_9"/>
<evidence type="ECO:0000256" key="2">
    <source>
        <dbReference type="ARBA" id="ARBA00022737"/>
    </source>
</evidence>
<dbReference type="Pfam" id="PF13205">
    <property type="entry name" value="Big_5"/>
    <property type="match status" value="1"/>
</dbReference>
<dbReference type="PANTHER" id="PTHR43308">
    <property type="entry name" value="OUTER MEMBRANE PROTEIN ALPHA-RELATED"/>
    <property type="match status" value="1"/>
</dbReference>
<feature type="domain" description="SLH" evidence="4">
    <location>
        <begin position="223"/>
        <end position="281"/>
    </location>
</feature>
<dbReference type="PANTHER" id="PTHR43308:SF5">
    <property type="entry name" value="S-LAYER PROTEIN _ PEPTIDOGLYCAN ENDO-BETA-N-ACETYLGLUCOSAMINIDASE"/>
    <property type="match status" value="1"/>
</dbReference>
<organism evidence="5 6">
    <name type="scientific">Alkaliphilus oremlandii (strain OhILAs)</name>
    <name type="common">Clostridium oremlandii (strain OhILAs)</name>
    <dbReference type="NCBI Taxonomy" id="350688"/>
    <lineage>
        <taxon>Bacteria</taxon>
        <taxon>Bacillati</taxon>
        <taxon>Bacillota</taxon>
        <taxon>Clostridia</taxon>
        <taxon>Peptostreptococcales</taxon>
        <taxon>Natronincolaceae</taxon>
        <taxon>Alkaliphilus</taxon>
    </lineage>
</organism>
<evidence type="ECO:0000256" key="3">
    <source>
        <dbReference type="SAM" id="SignalP"/>
    </source>
</evidence>
<dbReference type="OrthoDB" id="9813450at2"/>
<name>A8MKU3_ALKOO</name>
<dbReference type="Proteomes" id="UP000000269">
    <property type="component" value="Chromosome"/>
</dbReference>
<feature type="domain" description="SLH" evidence="4">
    <location>
        <begin position="159"/>
        <end position="222"/>
    </location>
</feature>
<dbReference type="EMBL" id="CP000853">
    <property type="protein sequence ID" value="ABW17760.1"/>
    <property type="molecule type" value="Genomic_DNA"/>
</dbReference>
<keyword evidence="1 3" id="KW-0732">Signal</keyword>
<evidence type="ECO:0000313" key="6">
    <source>
        <dbReference type="Proteomes" id="UP000000269"/>
    </source>
</evidence>
<dbReference type="eggNOG" id="COG3408">
    <property type="taxonomic scope" value="Bacteria"/>
</dbReference>
<feature type="signal peptide" evidence="3">
    <location>
        <begin position="1"/>
        <end position="29"/>
    </location>
</feature>
<dbReference type="KEGG" id="aoe:Clos_0194"/>
<dbReference type="PROSITE" id="PS51272">
    <property type="entry name" value="SLH"/>
    <property type="match status" value="3"/>
</dbReference>
<feature type="chain" id="PRO_5002726707" evidence="3">
    <location>
        <begin position="30"/>
        <end position="340"/>
    </location>
</feature>
<sequence>MNKVLKNNNVGILFLLVLSMCLSPVSVMASGAGDGSGGGHNEPLTMESSSIKDGEENIALQPEIKLVFSKNVVNIKVKDHNRKSISLVTSQGDIVPVEVIMEDDQIRPDKRREVVIKPKKRLNTNTKYVLNINTSFKSKSEISLKEPLKISFTTIKKDETDQSFVDIKDHWARSHIESVANLNIMNGTRKGYFSPNKNITRAELSAILSRTLNLTETTDLNHYKDFDSKAWYASDMEKAIKAGILKVEGGKVSPNAFVTREEMAIAFTNACKYKGVKLSTSSSILFKDGKSIHPNAMDAVNAMYHLKVMQGREDSKFAPKDKITRAETATMLIRLYNILK</sequence>
<feature type="domain" description="SLH" evidence="4">
    <location>
        <begin position="283"/>
        <end position="340"/>
    </location>
</feature>
<dbReference type="InterPro" id="IPR001119">
    <property type="entry name" value="SLH_dom"/>
</dbReference>
<protein>
    <submittedName>
        <fullName evidence="5">S-layer domain protein</fullName>
    </submittedName>
</protein>